<dbReference type="InterPro" id="IPR010869">
    <property type="entry name" value="DUF1501"/>
</dbReference>
<dbReference type="AlphaFoldDB" id="A0A382CQN8"/>
<dbReference type="PANTHER" id="PTHR43737:SF1">
    <property type="entry name" value="DUF1501 DOMAIN-CONTAINING PROTEIN"/>
    <property type="match status" value="1"/>
</dbReference>
<dbReference type="Pfam" id="PF07394">
    <property type="entry name" value="DUF1501"/>
    <property type="match status" value="1"/>
</dbReference>
<dbReference type="PANTHER" id="PTHR43737">
    <property type="entry name" value="BLL7424 PROTEIN"/>
    <property type="match status" value="1"/>
</dbReference>
<evidence type="ECO:0000313" key="1">
    <source>
        <dbReference type="EMBL" id="SVB28144.1"/>
    </source>
</evidence>
<protein>
    <submittedName>
        <fullName evidence="1">Uncharacterized protein</fullName>
    </submittedName>
</protein>
<dbReference type="EMBL" id="UINC01035555">
    <property type="protein sequence ID" value="SVB28144.1"/>
    <property type="molecule type" value="Genomic_DNA"/>
</dbReference>
<dbReference type="Gene3D" id="3.40.720.10">
    <property type="entry name" value="Alkaline Phosphatase, subunit A"/>
    <property type="match status" value="1"/>
</dbReference>
<dbReference type="PROSITE" id="PS51318">
    <property type="entry name" value="TAT"/>
    <property type="match status" value="1"/>
</dbReference>
<dbReference type="InterPro" id="IPR006311">
    <property type="entry name" value="TAT_signal"/>
</dbReference>
<gene>
    <name evidence="1" type="ORF">METZ01_LOCUS180998</name>
</gene>
<name>A0A382CQN8_9ZZZZ</name>
<dbReference type="SUPFAM" id="SSF53649">
    <property type="entry name" value="Alkaline phosphatase-like"/>
    <property type="match status" value="1"/>
</dbReference>
<proteinExistence type="predicted"/>
<organism evidence="1">
    <name type="scientific">marine metagenome</name>
    <dbReference type="NCBI Taxonomy" id="408172"/>
    <lineage>
        <taxon>unclassified sequences</taxon>
        <taxon>metagenomes</taxon>
        <taxon>ecological metagenomes</taxon>
    </lineage>
</organism>
<reference evidence="1" key="1">
    <citation type="submission" date="2018-05" db="EMBL/GenBank/DDBJ databases">
        <authorList>
            <person name="Lanie J.A."/>
            <person name="Ng W.-L."/>
            <person name="Kazmierczak K.M."/>
            <person name="Andrzejewski T.M."/>
            <person name="Davidsen T.M."/>
            <person name="Wayne K.J."/>
            <person name="Tettelin H."/>
            <person name="Glass J.I."/>
            <person name="Rusch D."/>
            <person name="Podicherti R."/>
            <person name="Tsui H.-C.T."/>
            <person name="Winkler M.E."/>
        </authorList>
    </citation>
    <scope>NUCLEOTIDE SEQUENCE</scope>
</reference>
<sequence>MNPITENQLMVNRRQFFGRSAMGIGSAALGSLLARDGQAAQSGGAFGGLGTLPHFAPKAKRVIYLFMNGAPTHTDLYDYKPLQQQLHGKPVPQEYVAGKRFSTMTGNPQGKLMLAPIEPFKQHGQSGAWVSNFMPHVAKAADDICFIKSMHTEQVNHAPAVSFFLSGSEMPGRPTMGAWLSYGLGSDTDSLPSFVAMTSVSKGTTCGQIFYDFYWGSGFLPSRFQGVKFRAGGAPVLYLKNPTGITGRERRGMLDDLAKLNQLRYDEFGDPEILTRIAQYEMAYRMQTSVPELTDVSSEPKSVLDLYGPSVKERGSFAYNCLTARRLIERGTRFVQVMHAGWDQHGSVTTELYNQCRDTDQPSAGLIADLKQRGLLDDTLVIWGGEFGRTPFLQGDFKNRKKWGRDHHPYAFTVWMAGGGVKPGITYGASDQLGINATENRVHVHDFQATLMHLLGIDHERFTYKFQGRRYRLTDVHGKVVKDILA</sequence>
<accession>A0A382CQN8</accession>
<dbReference type="InterPro" id="IPR017850">
    <property type="entry name" value="Alkaline_phosphatase_core_sf"/>
</dbReference>